<gene>
    <name evidence="1" type="ORF">MPLDJ20_60054</name>
</gene>
<dbReference type="Proteomes" id="UP000046373">
    <property type="component" value="Unassembled WGS sequence"/>
</dbReference>
<name>A0A090FMS7_MESPL</name>
<dbReference type="EMBL" id="CCNB01000043">
    <property type="protein sequence ID" value="CDX42943.1"/>
    <property type="molecule type" value="Genomic_DNA"/>
</dbReference>
<evidence type="ECO:0000313" key="1">
    <source>
        <dbReference type="EMBL" id="CDX42943.1"/>
    </source>
</evidence>
<dbReference type="AlphaFoldDB" id="A0A090FMS7"/>
<protein>
    <submittedName>
        <fullName evidence="1">Uncharacterized protein</fullName>
    </submittedName>
</protein>
<accession>A0A090FMS7</accession>
<reference evidence="1 2" key="1">
    <citation type="submission" date="2014-08" db="EMBL/GenBank/DDBJ databases">
        <authorList>
            <person name="Moulin Lionel"/>
        </authorList>
    </citation>
    <scope>NUCLEOTIDE SEQUENCE [LARGE SCALE GENOMIC DNA]</scope>
</reference>
<proteinExistence type="predicted"/>
<evidence type="ECO:0000313" key="2">
    <source>
        <dbReference type="Proteomes" id="UP000046373"/>
    </source>
</evidence>
<organism evidence="1 2">
    <name type="scientific">Mesorhizobium plurifarium</name>
    <dbReference type="NCBI Taxonomy" id="69974"/>
    <lineage>
        <taxon>Bacteria</taxon>
        <taxon>Pseudomonadati</taxon>
        <taxon>Pseudomonadota</taxon>
        <taxon>Alphaproteobacteria</taxon>
        <taxon>Hyphomicrobiales</taxon>
        <taxon>Phyllobacteriaceae</taxon>
        <taxon>Mesorhizobium</taxon>
    </lineage>
</organism>
<sequence length="24" mass="2848">MKFSKYVYSKYPKRGNIKEPPSSL</sequence>